<dbReference type="RefSeq" id="WP_159140053.1">
    <property type="nucleotide sequence ID" value="NZ_SORL01000008.1"/>
</dbReference>
<comment type="caution">
    <text evidence="1">The sequence shown here is derived from an EMBL/GenBank/DDBJ whole genome shotgun (WGS) entry which is preliminary data.</text>
</comment>
<dbReference type="AlphaFoldDB" id="A0A4R8M918"/>
<proteinExistence type="predicted"/>
<dbReference type="Proteomes" id="UP000294824">
    <property type="component" value="Unassembled WGS sequence"/>
</dbReference>
<name>A0A4R8M918_9FLAO</name>
<dbReference type="EMBL" id="SORL01000008">
    <property type="protein sequence ID" value="TDY62053.1"/>
    <property type="molecule type" value="Genomic_DNA"/>
</dbReference>
<reference evidence="1 2" key="1">
    <citation type="submission" date="2019-03" db="EMBL/GenBank/DDBJ databases">
        <title>Genomic Encyclopedia of Type Strains, Phase III (KMG-III): the genomes of soil and plant-associated and newly described type strains.</title>
        <authorList>
            <person name="Whitman W."/>
        </authorList>
    </citation>
    <scope>NUCLEOTIDE SEQUENCE [LARGE SCALE GENOMIC DNA]</scope>
    <source>
        <strain evidence="1 2">CECT 8301</strain>
    </source>
</reference>
<protein>
    <submittedName>
        <fullName evidence="1">Uncharacterized protein</fullName>
    </submittedName>
</protein>
<sequence length="49" mass="5697">MQEIKLKEHTRAELEVQMVKNAEFGFLPVGDVVKNKNGLFEIKMIKHEV</sequence>
<evidence type="ECO:0000313" key="2">
    <source>
        <dbReference type="Proteomes" id="UP000294824"/>
    </source>
</evidence>
<accession>A0A4R8M918</accession>
<keyword evidence="2" id="KW-1185">Reference proteome</keyword>
<organism evidence="1 2">
    <name type="scientific">Algibacter lectus</name>
    <dbReference type="NCBI Taxonomy" id="221126"/>
    <lineage>
        <taxon>Bacteria</taxon>
        <taxon>Pseudomonadati</taxon>
        <taxon>Bacteroidota</taxon>
        <taxon>Flavobacteriia</taxon>
        <taxon>Flavobacteriales</taxon>
        <taxon>Flavobacteriaceae</taxon>
        <taxon>Algibacter</taxon>
    </lineage>
</organism>
<evidence type="ECO:0000313" key="1">
    <source>
        <dbReference type="EMBL" id="TDY62053.1"/>
    </source>
</evidence>
<gene>
    <name evidence="1" type="ORF">DFQ06_1867</name>
</gene>